<dbReference type="EMBL" id="KZ352240">
    <property type="protein sequence ID" value="PIO62333.1"/>
    <property type="molecule type" value="Genomic_DNA"/>
</dbReference>
<dbReference type="Proteomes" id="UP000230423">
    <property type="component" value="Unassembled WGS sequence"/>
</dbReference>
<sequence length="266" mass="29016">AEFSLAKENPFQAFQPVPEPTVTGGGKSVAFVKLITNTPVDDYSMSNAQMQEFLNDFSETKIKEYSQSLGDMSSPVPGPLLGNLTFVFFLGNSSAVVASDCDSSQVFTAAPMTCPFVMPNLLETTAAPPAVPVVSMPPKEECIANVVEGETHQAVISIVSTLKWDPSQHSILQQLYERIVSQYAELQQKWKMFIILPATWRTVSLLQLAPQLSQLGCLVVGKAENWSGNFVIQYVVVNTKCNEVAVAKQAIKSETCCVKEVDVLCQ</sequence>
<evidence type="ECO:0000313" key="1">
    <source>
        <dbReference type="EMBL" id="PIO62333.1"/>
    </source>
</evidence>
<accession>A0A2G9TWE1</accession>
<evidence type="ECO:0000313" key="2">
    <source>
        <dbReference type="Proteomes" id="UP000230423"/>
    </source>
</evidence>
<protein>
    <submittedName>
        <fullName evidence="1">Uncharacterized protein</fullName>
    </submittedName>
</protein>
<feature type="non-terminal residue" evidence="1">
    <location>
        <position position="1"/>
    </location>
</feature>
<dbReference type="AlphaFoldDB" id="A0A2G9TWE1"/>
<keyword evidence="2" id="KW-1185">Reference proteome</keyword>
<gene>
    <name evidence="1" type="ORF">TELCIR_16117</name>
</gene>
<name>A0A2G9TWE1_TELCI</name>
<proteinExistence type="predicted"/>
<reference evidence="1 2" key="1">
    <citation type="submission" date="2015-09" db="EMBL/GenBank/DDBJ databases">
        <title>Draft genome of the parasitic nematode Teladorsagia circumcincta isolate WARC Sus (inbred).</title>
        <authorList>
            <person name="Mitreva M."/>
        </authorList>
    </citation>
    <scope>NUCLEOTIDE SEQUENCE [LARGE SCALE GENOMIC DNA]</scope>
    <source>
        <strain evidence="1 2">S</strain>
    </source>
</reference>
<organism evidence="1 2">
    <name type="scientific">Teladorsagia circumcincta</name>
    <name type="common">Brown stomach worm</name>
    <name type="synonym">Ostertagia circumcincta</name>
    <dbReference type="NCBI Taxonomy" id="45464"/>
    <lineage>
        <taxon>Eukaryota</taxon>
        <taxon>Metazoa</taxon>
        <taxon>Ecdysozoa</taxon>
        <taxon>Nematoda</taxon>
        <taxon>Chromadorea</taxon>
        <taxon>Rhabditida</taxon>
        <taxon>Rhabditina</taxon>
        <taxon>Rhabditomorpha</taxon>
        <taxon>Strongyloidea</taxon>
        <taxon>Trichostrongylidae</taxon>
        <taxon>Teladorsagia</taxon>
    </lineage>
</organism>